<feature type="transmembrane region" description="Helical" evidence="1">
    <location>
        <begin position="100"/>
        <end position="122"/>
    </location>
</feature>
<keyword evidence="1" id="KW-0472">Membrane</keyword>
<evidence type="ECO:0000313" key="4">
    <source>
        <dbReference type="Proteomes" id="UP001226762"/>
    </source>
</evidence>
<name>A0AAE3WCN3_9RHOB</name>
<protein>
    <submittedName>
        <fullName evidence="3">Uncharacterized protein</fullName>
    </submittedName>
</protein>
<evidence type="ECO:0000313" key="3">
    <source>
        <dbReference type="EMBL" id="MDQ2090781.1"/>
    </source>
</evidence>
<keyword evidence="2" id="KW-0732">Signal</keyword>
<organism evidence="3 4">
    <name type="scientific">Marimonas arenosa</name>
    <dbReference type="NCBI Taxonomy" id="1795305"/>
    <lineage>
        <taxon>Bacteria</taxon>
        <taxon>Pseudomonadati</taxon>
        <taxon>Pseudomonadota</taxon>
        <taxon>Alphaproteobacteria</taxon>
        <taxon>Rhodobacterales</taxon>
        <taxon>Paracoccaceae</taxon>
        <taxon>Marimonas</taxon>
    </lineage>
</organism>
<proteinExistence type="predicted"/>
<dbReference type="Pfam" id="PF20334">
    <property type="entry name" value="DUF6629"/>
    <property type="match status" value="1"/>
</dbReference>
<accession>A0AAE3WCN3</accession>
<reference evidence="3" key="2">
    <citation type="submission" date="2023-02" db="EMBL/GenBank/DDBJ databases">
        <title>'Rhodoalgimonas zhirmunskyi' gen. nov., isolated from a red alga.</title>
        <authorList>
            <person name="Nedashkovskaya O.I."/>
            <person name="Otstavnykh N.Y."/>
            <person name="Bystritskaya E.P."/>
            <person name="Balabanova L.A."/>
            <person name="Isaeva M.P."/>
        </authorList>
    </citation>
    <scope>NUCLEOTIDE SEQUENCE</scope>
    <source>
        <strain evidence="3">KCTC 52189</strain>
    </source>
</reference>
<evidence type="ECO:0000256" key="1">
    <source>
        <dbReference type="SAM" id="Phobius"/>
    </source>
</evidence>
<keyword evidence="1" id="KW-0812">Transmembrane</keyword>
<dbReference type="AlphaFoldDB" id="A0AAE3WCN3"/>
<feature type="chain" id="PRO_5042271669" evidence="2">
    <location>
        <begin position="23"/>
        <end position="221"/>
    </location>
</feature>
<feature type="signal peptide" evidence="2">
    <location>
        <begin position="1"/>
        <end position="22"/>
    </location>
</feature>
<feature type="transmembrane region" description="Helical" evidence="1">
    <location>
        <begin position="64"/>
        <end position="88"/>
    </location>
</feature>
<dbReference type="Proteomes" id="UP001226762">
    <property type="component" value="Unassembled WGS sequence"/>
</dbReference>
<feature type="transmembrane region" description="Helical" evidence="1">
    <location>
        <begin position="150"/>
        <end position="167"/>
    </location>
</feature>
<feature type="transmembrane region" description="Helical" evidence="1">
    <location>
        <begin position="174"/>
        <end position="194"/>
    </location>
</feature>
<sequence length="221" mass="24839">MCFSATASFALSAALMPAGVYAMARARRVQPKWLAFAAFPVAFSIQQGFEGLVWLGLNGGHDELVAYASRGFLFFSHFFWLAWVPFAVWMIEPSGMRRRLAAGLAALGFFYGLSIFLPSFLLRDWLYMEVINRSLEYRTTLIYEDTVNRVALRLFYAAIVVSALFVSSDRRIQFFGLLVLASLALTYAFFAYAFISVWCFFAAILSAYLTVIIARDARAPA</sequence>
<comment type="caution">
    <text evidence="3">The sequence shown here is derived from an EMBL/GenBank/DDBJ whole genome shotgun (WGS) entry which is preliminary data.</text>
</comment>
<reference evidence="3" key="1">
    <citation type="submission" date="2022-07" db="EMBL/GenBank/DDBJ databases">
        <authorList>
            <person name="Otstavnykh N."/>
            <person name="Isaeva M."/>
            <person name="Bystritskaya E."/>
        </authorList>
    </citation>
    <scope>NUCLEOTIDE SEQUENCE</scope>
    <source>
        <strain evidence="3">KCTC 52189</strain>
    </source>
</reference>
<gene>
    <name evidence="3" type="ORF">NO357_12795</name>
</gene>
<dbReference type="EMBL" id="JANHAX010000003">
    <property type="protein sequence ID" value="MDQ2090781.1"/>
    <property type="molecule type" value="Genomic_DNA"/>
</dbReference>
<feature type="transmembrane region" description="Helical" evidence="1">
    <location>
        <begin position="200"/>
        <end position="217"/>
    </location>
</feature>
<keyword evidence="1" id="KW-1133">Transmembrane helix</keyword>
<dbReference type="InterPro" id="IPR046737">
    <property type="entry name" value="DUF6629"/>
</dbReference>
<keyword evidence="4" id="KW-1185">Reference proteome</keyword>
<evidence type="ECO:0000256" key="2">
    <source>
        <dbReference type="SAM" id="SignalP"/>
    </source>
</evidence>
<dbReference type="RefSeq" id="WP_306736048.1">
    <property type="nucleotide sequence ID" value="NZ_JANHAX010000003.1"/>
</dbReference>